<evidence type="ECO:0000259" key="7">
    <source>
        <dbReference type="Pfam" id="PF01509"/>
    </source>
</evidence>
<protein>
    <recommendedName>
        <fullName evidence="3">tRNA pseudouridine(55) synthase</fullName>
        <ecNumber evidence="3">5.4.99.25</ecNumber>
    </recommendedName>
</protein>
<keyword evidence="5 8" id="KW-0413">Isomerase</keyword>
<evidence type="ECO:0000256" key="5">
    <source>
        <dbReference type="ARBA" id="ARBA00023235"/>
    </source>
</evidence>
<dbReference type="Pfam" id="PF01509">
    <property type="entry name" value="TruB_N"/>
    <property type="match status" value="1"/>
</dbReference>
<feature type="region of interest" description="Disordered" evidence="6">
    <location>
        <begin position="244"/>
        <end position="295"/>
    </location>
</feature>
<dbReference type="SUPFAM" id="SSF55120">
    <property type="entry name" value="Pseudouridine synthase"/>
    <property type="match status" value="1"/>
</dbReference>
<keyword evidence="4" id="KW-0819">tRNA processing</keyword>
<dbReference type="EMBL" id="CP119882">
    <property type="protein sequence ID" value="WFD36947.1"/>
    <property type="molecule type" value="Genomic_DNA"/>
</dbReference>
<evidence type="ECO:0000256" key="1">
    <source>
        <dbReference type="ARBA" id="ARBA00001166"/>
    </source>
</evidence>
<dbReference type="GO" id="GO:0006400">
    <property type="term" value="P:tRNA modification"/>
    <property type="evidence" value="ECO:0007669"/>
    <property type="project" value="TreeGrafter"/>
</dbReference>
<dbReference type="InterPro" id="IPR014780">
    <property type="entry name" value="tRNA_psdUridine_synth_TruB"/>
</dbReference>
<dbReference type="AlphaFoldDB" id="A0AAF0EY91"/>
<dbReference type="PANTHER" id="PTHR13767">
    <property type="entry name" value="TRNA-PSEUDOURIDINE SYNTHASE"/>
    <property type="match status" value="1"/>
</dbReference>
<dbReference type="GO" id="GO:1990481">
    <property type="term" value="P:mRNA pseudouridine synthesis"/>
    <property type="evidence" value="ECO:0007669"/>
    <property type="project" value="TreeGrafter"/>
</dbReference>
<organism evidence="8 9">
    <name type="scientific">Malassezia cuniculi</name>
    <dbReference type="NCBI Taxonomy" id="948313"/>
    <lineage>
        <taxon>Eukaryota</taxon>
        <taxon>Fungi</taxon>
        <taxon>Dikarya</taxon>
        <taxon>Basidiomycota</taxon>
        <taxon>Ustilaginomycotina</taxon>
        <taxon>Malasseziomycetes</taxon>
        <taxon>Malasseziales</taxon>
        <taxon>Malasseziaceae</taxon>
        <taxon>Malassezia</taxon>
    </lineage>
</organism>
<feature type="domain" description="Pseudouridine synthase II N-terminal" evidence="7">
    <location>
        <begin position="84"/>
        <end position="210"/>
    </location>
</feature>
<keyword evidence="9" id="KW-1185">Reference proteome</keyword>
<dbReference type="Proteomes" id="UP001219933">
    <property type="component" value="Chromosome 6"/>
</dbReference>
<evidence type="ECO:0000313" key="9">
    <source>
        <dbReference type="Proteomes" id="UP001219933"/>
    </source>
</evidence>
<proteinExistence type="inferred from homology"/>
<dbReference type="GO" id="GO:0003723">
    <property type="term" value="F:RNA binding"/>
    <property type="evidence" value="ECO:0007669"/>
    <property type="project" value="InterPro"/>
</dbReference>
<evidence type="ECO:0000256" key="6">
    <source>
        <dbReference type="SAM" id="MobiDB-lite"/>
    </source>
</evidence>
<dbReference type="GO" id="GO:0160148">
    <property type="term" value="F:tRNA pseudouridine(55) synthase activity"/>
    <property type="evidence" value="ECO:0007669"/>
    <property type="project" value="UniProtKB-EC"/>
</dbReference>
<dbReference type="InterPro" id="IPR002501">
    <property type="entry name" value="PsdUridine_synth_N"/>
</dbReference>
<comment type="similarity">
    <text evidence="2">Belongs to the pseudouridine synthase TruB family.</text>
</comment>
<gene>
    <name evidence="8" type="primary">PUS4</name>
    <name evidence="8" type="ORF">MCUN1_003839</name>
</gene>
<dbReference type="Gene3D" id="3.30.2350.10">
    <property type="entry name" value="Pseudouridine synthase"/>
    <property type="match status" value="1"/>
</dbReference>
<evidence type="ECO:0000256" key="3">
    <source>
        <dbReference type="ARBA" id="ARBA00012787"/>
    </source>
</evidence>
<dbReference type="InterPro" id="IPR020103">
    <property type="entry name" value="PsdUridine_synth_cat_dom_sf"/>
</dbReference>
<name>A0AAF0EY91_9BASI</name>
<reference evidence="8" key="1">
    <citation type="submission" date="2023-03" db="EMBL/GenBank/DDBJ databases">
        <title>Mating type loci evolution in Malassezia.</title>
        <authorList>
            <person name="Coelho M.A."/>
        </authorList>
    </citation>
    <scope>NUCLEOTIDE SEQUENCE</scope>
    <source>
        <strain evidence="8">CBS 11721</strain>
    </source>
</reference>
<evidence type="ECO:0000256" key="4">
    <source>
        <dbReference type="ARBA" id="ARBA00022694"/>
    </source>
</evidence>
<comment type="catalytic activity">
    <reaction evidence="1">
        <text>a uridine in mRNA = a pseudouridine in mRNA</text>
        <dbReference type="Rhea" id="RHEA:56644"/>
        <dbReference type="Rhea" id="RHEA-COMP:14658"/>
        <dbReference type="Rhea" id="RHEA-COMP:14659"/>
        <dbReference type="ChEBI" id="CHEBI:65314"/>
        <dbReference type="ChEBI" id="CHEBI:65315"/>
    </reaction>
</comment>
<dbReference type="HAMAP" id="MF_01080">
    <property type="entry name" value="TruB_bact"/>
    <property type="match status" value="1"/>
</dbReference>
<dbReference type="PANTHER" id="PTHR13767:SF2">
    <property type="entry name" value="PSEUDOURIDYLATE SYNTHASE TRUB1"/>
    <property type="match status" value="1"/>
</dbReference>
<dbReference type="GO" id="GO:0005634">
    <property type="term" value="C:nucleus"/>
    <property type="evidence" value="ECO:0007669"/>
    <property type="project" value="TreeGrafter"/>
</dbReference>
<sequence length="406" mass="43316">MAPPPRAASTSARPLSGLFAIAKPSGPTSMHILDTLKPLFASSSLFYEPGAPEAGGKEQGKKSRRVKPWEKALLQRCGGRMPPKIGQGGTLDPLAEGVLVIGVGAGTKHLQQFLNCTKEYRTVGLLGTATTSYDSQEPVMRKAPHAHVTRELVCSTLPQFTGELMQVPPLYSAVRVDGKRLFDYARQDIPLPRPIEARKVTVSELRLVDWLPGGTHEYKPPTAEISAEDHALVDKIRNMAGSSYDTRRVDMDTAGTSDAPAADTPNKEKPPAADDGPSDPNETDVGHSDDSPPAMVLEMTVSGGTYVRSVVHDLGAAVGSAAHVVRLIRTRQGQFSLGHASAPQDGAVAVADGQVDIPGNCIPWSVFERGLAEQDASKRGDTSLDTRDGSGLREWERVLLGAIQPV</sequence>
<accession>A0AAF0EY91</accession>
<dbReference type="EC" id="5.4.99.25" evidence="3"/>
<evidence type="ECO:0000256" key="2">
    <source>
        <dbReference type="ARBA" id="ARBA00008999"/>
    </source>
</evidence>
<evidence type="ECO:0000313" key="8">
    <source>
        <dbReference type="EMBL" id="WFD36947.1"/>
    </source>
</evidence>